<evidence type="ECO:0000256" key="8">
    <source>
        <dbReference type="SAM" id="Phobius"/>
    </source>
</evidence>
<comment type="subcellular location">
    <subcellularLocation>
        <location evidence="1">Cell membrane</location>
        <topology evidence="1">Multi-pass membrane protein</topology>
    </subcellularLocation>
</comment>
<feature type="domain" description="Citrate transporter-like" evidence="9">
    <location>
        <begin position="16"/>
        <end position="371"/>
    </location>
</feature>
<feature type="transmembrane region" description="Helical" evidence="8">
    <location>
        <begin position="95"/>
        <end position="113"/>
    </location>
</feature>
<dbReference type="RefSeq" id="WP_267560901.1">
    <property type="nucleotide sequence ID" value="NZ_JAPNTZ010000001.1"/>
</dbReference>
<evidence type="ECO:0000256" key="7">
    <source>
        <dbReference type="ARBA" id="ARBA00023136"/>
    </source>
</evidence>
<accession>A0ABT4AS84</accession>
<evidence type="ECO:0000256" key="3">
    <source>
        <dbReference type="ARBA" id="ARBA00022448"/>
    </source>
</evidence>
<evidence type="ECO:0000256" key="5">
    <source>
        <dbReference type="ARBA" id="ARBA00022692"/>
    </source>
</evidence>
<feature type="transmembrane region" description="Helical" evidence="8">
    <location>
        <begin position="408"/>
        <end position="426"/>
    </location>
</feature>
<feature type="transmembrane region" description="Helical" evidence="8">
    <location>
        <begin position="227"/>
        <end position="248"/>
    </location>
</feature>
<dbReference type="InterPro" id="IPR004680">
    <property type="entry name" value="Cit_transptr-like_dom"/>
</dbReference>
<evidence type="ECO:0000313" key="11">
    <source>
        <dbReference type="Proteomes" id="UP001151002"/>
    </source>
</evidence>
<reference evidence="10" key="1">
    <citation type="submission" date="2022-11" db="EMBL/GenBank/DDBJ databases">
        <authorList>
            <person name="Somphong A."/>
            <person name="Phongsopitanun W."/>
        </authorList>
    </citation>
    <scope>NUCLEOTIDE SEQUENCE</scope>
    <source>
        <strain evidence="10">Pm04-4</strain>
    </source>
</reference>
<feature type="transmembrane region" description="Helical" evidence="8">
    <location>
        <begin position="176"/>
        <end position="199"/>
    </location>
</feature>
<dbReference type="EMBL" id="JAPNTZ010000001">
    <property type="protein sequence ID" value="MCY1137089.1"/>
    <property type="molecule type" value="Genomic_DNA"/>
</dbReference>
<dbReference type="PANTHER" id="PTHR43568:SF1">
    <property type="entry name" value="P PROTEIN"/>
    <property type="match status" value="1"/>
</dbReference>
<gene>
    <name evidence="10" type="ORF">OWR29_03700</name>
</gene>
<evidence type="ECO:0000259" key="9">
    <source>
        <dbReference type="Pfam" id="PF03600"/>
    </source>
</evidence>
<keyword evidence="11" id="KW-1185">Reference proteome</keyword>
<dbReference type="InterPro" id="IPR051475">
    <property type="entry name" value="Diverse_Ion_Transporter"/>
</dbReference>
<keyword evidence="6 8" id="KW-1133">Transmembrane helix</keyword>
<evidence type="ECO:0000256" key="6">
    <source>
        <dbReference type="ARBA" id="ARBA00022989"/>
    </source>
</evidence>
<dbReference type="Pfam" id="PF03600">
    <property type="entry name" value="CitMHS"/>
    <property type="match status" value="1"/>
</dbReference>
<sequence length="431" mass="45643">MSALAWFAVAVFTIAYVLIATEKVGRVTVALGGASILLAAGATNAEHAFFSEESGIDWNVIFLLLGMMLIVGVLKRTGLFEYVAIWAAKRARGRPFPIMVILILVTGVLSAALDNVTTVLLIAPVTLLVCDRLGISPVPFLIAEVFASNIGGASTLVGDPPNIIIASRSGLTFNDFLSVLAPFVVVVLGVLVLLCRLMFRSSFRYDAERAERIMALRERDAIRDRRLVVLSLAVLGAVLLAFTLHTWLGLEPSVVALLGGLLLLLLSRLDPTEIAQDVEWPTLVFFAGLFVMVGSLVATGVIDTLAQAATGAVEGRLWPATLLLLGGSGVLSAIVDNIPYVATMSPIVAELVNNAGGNDKAQVLWWALALGADFGGNATAVGASANVVVLGIAARAGHRITFWGFTKYGLIVTAVSIGLAVPYLWLRFFAF</sequence>
<proteinExistence type="inferred from homology"/>
<keyword evidence="7 8" id="KW-0472">Membrane</keyword>
<evidence type="ECO:0000256" key="1">
    <source>
        <dbReference type="ARBA" id="ARBA00004651"/>
    </source>
</evidence>
<evidence type="ECO:0000313" key="10">
    <source>
        <dbReference type="EMBL" id="MCY1137089.1"/>
    </source>
</evidence>
<comment type="similarity">
    <text evidence="2">Belongs to the CitM (TC 2.A.11) transporter family.</text>
</comment>
<dbReference type="Proteomes" id="UP001151002">
    <property type="component" value="Unassembled WGS sequence"/>
</dbReference>
<organism evidence="10 11">
    <name type="scientific">Paractinoplanes pyxinae</name>
    <dbReference type="NCBI Taxonomy" id="2997416"/>
    <lineage>
        <taxon>Bacteria</taxon>
        <taxon>Bacillati</taxon>
        <taxon>Actinomycetota</taxon>
        <taxon>Actinomycetes</taxon>
        <taxon>Micromonosporales</taxon>
        <taxon>Micromonosporaceae</taxon>
        <taxon>Paractinoplanes</taxon>
    </lineage>
</organism>
<name>A0ABT4AS84_9ACTN</name>
<protein>
    <submittedName>
        <fullName evidence="10">ArsB/NhaD family transporter</fullName>
    </submittedName>
</protein>
<feature type="transmembrane region" description="Helical" evidence="8">
    <location>
        <begin position="317"/>
        <end position="335"/>
    </location>
</feature>
<feature type="transmembrane region" description="Helical" evidence="8">
    <location>
        <begin position="56"/>
        <end position="74"/>
    </location>
</feature>
<comment type="caution">
    <text evidence="10">The sequence shown here is derived from an EMBL/GenBank/DDBJ whole genome shotgun (WGS) entry which is preliminary data.</text>
</comment>
<keyword evidence="3" id="KW-0813">Transport</keyword>
<dbReference type="PANTHER" id="PTHR43568">
    <property type="entry name" value="P PROTEIN"/>
    <property type="match status" value="1"/>
</dbReference>
<keyword evidence="5 8" id="KW-0812">Transmembrane</keyword>
<feature type="transmembrane region" description="Helical" evidence="8">
    <location>
        <begin position="283"/>
        <end position="302"/>
    </location>
</feature>
<feature type="transmembrane region" description="Helical" evidence="8">
    <location>
        <begin position="254"/>
        <end position="271"/>
    </location>
</feature>
<dbReference type="PRINTS" id="PR00758">
    <property type="entry name" value="ARSENICPUMP"/>
</dbReference>
<dbReference type="InterPro" id="IPR000802">
    <property type="entry name" value="Arsenical_pump_ArsB"/>
</dbReference>
<dbReference type="CDD" id="cd01116">
    <property type="entry name" value="P_permease"/>
    <property type="match status" value="1"/>
</dbReference>
<keyword evidence="4" id="KW-1003">Cell membrane</keyword>
<evidence type="ECO:0000256" key="2">
    <source>
        <dbReference type="ARBA" id="ARBA00009843"/>
    </source>
</evidence>
<evidence type="ECO:0000256" key="4">
    <source>
        <dbReference type="ARBA" id="ARBA00022475"/>
    </source>
</evidence>